<feature type="region of interest" description="Disordered" evidence="1">
    <location>
        <begin position="1"/>
        <end position="66"/>
    </location>
</feature>
<reference evidence="3" key="2">
    <citation type="submission" date="2015-03" db="EMBL/GenBank/DDBJ databases">
        <authorList>
            <person name="Murphy D."/>
        </authorList>
    </citation>
    <scope>NUCLEOTIDE SEQUENCE [LARGE SCALE GENOMIC DNA]</scope>
    <source>
        <strain evidence="3">K00500041</strain>
    </source>
</reference>
<evidence type="ECO:0000313" key="4">
    <source>
        <dbReference type="Proteomes" id="UP000038802"/>
    </source>
</evidence>
<dbReference type="Proteomes" id="UP000046680">
    <property type="component" value="Unassembled WGS sequence"/>
</dbReference>
<dbReference type="Proteomes" id="UP000038802">
    <property type="component" value="Unassembled WGS sequence"/>
</dbReference>
<evidence type="ECO:0000313" key="2">
    <source>
        <dbReference type="EMBL" id="CFS12166.1"/>
    </source>
</evidence>
<gene>
    <name evidence="2" type="ORF">ERS007657_04123</name>
    <name evidence="3" type="ORF">ERS007703_03260</name>
</gene>
<evidence type="ECO:0000313" key="5">
    <source>
        <dbReference type="Proteomes" id="UP000046680"/>
    </source>
</evidence>
<evidence type="ECO:0000313" key="3">
    <source>
        <dbReference type="EMBL" id="COW27905.1"/>
    </source>
</evidence>
<feature type="compositionally biased region" description="Low complexity" evidence="1">
    <location>
        <begin position="24"/>
        <end position="34"/>
    </location>
</feature>
<sequence>MGAGENHSRASRSSVGTISEFATGPSSGPSSPASKQRTWSNCATTSPMGTAESTHTTAAICTPSNR</sequence>
<feature type="compositionally biased region" description="Polar residues" evidence="1">
    <location>
        <begin position="35"/>
        <end position="66"/>
    </location>
</feature>
<dbReference type="EMBL" id="CGCX01002455">
    <property type="protein sequence ID" value="CFS12166.1"/>
    <property type="molecule type" value="Genomic_DNA"/>
</dbReference>
<dbReference type="AlphaFoldDB" id="A0A0U0RVF3"/>
<dbReference type="EMBL" id="CSAE01000427">
    <property type="protein sequence ID" value="COW27905.1"/>
    <property type="molecule type" value="Genomic_DNA"/>
</dbReference>
<name>A0A0U0RVF3_MYCTX</name>
<protein>
    <submittedName>
        <fullName evidence="3">Uncharacterized protein</fullName>
    </submittedName>
</protein>
<organism evidence="3 4">
    <name type="scientific">Mycobacterium tuberculosis</name>
    <dbReference type="NCBI Taxonomy" id="1773"/>
    <lineage>
        <taxon>Bacteria</taxon>
        <taxon>Bacillati</taxon>
        <taxon>Actinomycetota</taxon>
        <taxon>Actinomycetes</taxon>
        <taxon>Mycobacteriales</taxon>
        <taxon>Mycobacteriaceae</taxon>
        <taxon>Mycobacterium</taxon>
        <taxon>Mycobacterium tuberculosis complex</taxon>
    </lineage>
</organism>
<evidence type="ECO:0000256" key="1">
    <source>
        <dbReference type="SAM" id="MobiDB-lite"/>
    </source>
</evidence>
<accession>A0A0U0RVF3</accession>
<reference evidence="4 5" key="1">
    <citation type="submission" date="2015-03" db="EMBL/GenBank/DDBJ databases">
        <authorList>
            <consortium name="Pathogen Informatics"/>
        </authorList>
    </citation>
    <scope>NUCLEOTIDE SEQUENCE [LARGE SCALE GENOMIC DNA]</scope>
    <source>
        <strain evidence="2 5">C09601061</strain>
        <strain evidence="4">K00500041</strain>
    </source>
</reference>
<proteinExistence type="predicted"/>